<dbReference type="InterPro" id="IPR010156">
    <property type="entry name" value="CRISPR-assoc_prot_Cas6"/>
</dbReference>
<sequence length="246" mass="27825">MRLHVVWTAEKPVLLPWNYLHLLHGFLYTAIKKASPKLGEFLHEQGFVVGGHRYKLVTFSLLFPRAAEPTDDGLEMLPPIHWWVASPLPAPVEALAFTLLTEGEAKIGKVKLTVERVEVEEPPKIEGRCLFQTLSPIVASTGVRKGGKIEHRFLSPEEQDFWRVLETNLRRKAIVLGVEASPDALRFSSEWEWRSKLFEVQGTKVRGWEGKFWVEGDPALIRIGYEAGFGERNAQGFGMVKLVATK</sequence>
<comment type="function">
    <text evidence="4">CRISPR (clustered regularly interspaced short palindromic repeat), is an adaptive immune system that provides protection against mobile genetic elements (viruses, transposable elements and conjugative plasmids). CRISPR clusters contain sequences complementary to antecedent mobile elements and target invading nucleic acids. CRISPR clusters are transcribed and processed into CRISPR RNA (crRNA).</text>
</comment>
<evidence type="ECO:0000256" key="4">
    <source>
        <dbReference type="PIRNR" id="PIRNR005054"/>
    </source>
</evidence>
<comment type="caution">
    <text evidence="6">The sequence shown here is derived from an EMBL/GenBank/DDBJ whole genome shotgun (WGS) entry which is preliminary data.</text>
</comment>
<evidence type="ECO:0000256" key="1">
    <source>
        <dbReference type="ARBA" id="ARBA00005937"/>
    </source>
</evidence>
<evidence type="ECO:0000313" key="7">
    <source>
        <dbReference type="Proteomes" id="UP001204798"/>
    </source>
</evidence>
<keyword evidence="2" id="KW-0694">RNA-binding</keyword>
<feature type="domain" description="CRISPR associated protein Cas6 C-terminal" evidence="5">
    <location>
        <begin position="121"/>
        <end position="242"/>
    </location>
</feature>
<dbReference type="InterPro" id="IPR045747">
    <property type="entry name" value="CRISPR-assoc_prot_Cas6_N_sf"/>
</dbReference>
<keyword evidence="7" id="KW-1185">Reference proteome</keyword>
<dbReference type="PIRSF" id="PIRSF005054">
    <property type="entry name" value="PF1131"/>
    <property type="match status" value="1"/>
</dbReference>
<dbReference type="Gene3D" id="3.30.70.1890">
    <property type="match status" value="1"/>
</dbReference>
<dbReference type="PANTHER" id="PTHR36984:SF1">
    <property type="entry name" value="CRISPR-ASSOCIATED ENDORIBONUCLEASE CAS6 1"/>
    <property type="match status" value="1"/>
</dbReference>
<gene>
    <name evidence="6" type="ORF">M2350_003099</name>
</gene>
<dbReference type="RefSeq" id="WP_259100631.1">
    <property type="nucleotide sequence ID" value="NZ_CP130454.1"/>
</dbReference>
<keyword evidence="3" id="KW-0051">Antiviral defense</keyword>
<reference evidence="6 7" key="1">
    <citation type="submission" date="2022-08" db="EMBL/GenBank/DDBJ databases">
        <title>Bacterial and archaeal communities from various locations to study Microbial Dark Matter (Phase II).</title>
        <authorList>
            <person name="Stepanauskas R."/>
        </authorList>
    </citation>
    <scope>NUCLEOTIDE SEQUENCE [LARGE SCALE GENOMIC DNA]</scope>
    <source>
        <strain evidence="6 7">PD1</strain>
    </source>
</reference>
<dbReference type="CDD" id="cd21140">
    <property type="entry name" value="Cas6_I-like"/>
    <property type="match status" value="1"/>
</dbReference>
<dbReference type="Pfam" id="PF01881">
    <property type="entry name" value="Cas_Cas6_C"/>
    <property type="match status" value="1"/>
</dbReference>
<protein>
    <recommendedName>
        <fullName evidence="4">CRISPR-associated endoribonuclease</fullName>
    </recommendedName>
</protein>
<dbReference type="Pfam" id="PF21350">
    <property type="entry name" value="Cas6_I-A"/>
    <property type="match status" value="1"/>
</dbReference>
<proteinExistence type="inferred from homology"/>
<evidence type="ECO:0000259" key="5">
    <source>
        <dbReference type="Pfam" id="PF01881"/>
    </source>
</evidence>
<dbReference type="InterPro" id="IPR049435">
    <property type="entry name" value="Cas_Cas6_C"/>
</dbReference>
<comment type="similarity">
    <text evidence="1 4">Belongs to the CRISPR-associated protein Cas6/Cse3/CasE family.</text>
</comment>
<dbReference type="EMBL" id="JANUCP010000006">
    <property type="protein sequence ID" value="MCS3920664.1"/>
    <property type="molecule type" value="Genomic_DNA"/>
</dbReference>
<dbReference type="Proteomes" id="UP001204798">
    <property type="component" value="Unassembled WGS sequence"/>
</dbReference>
<evidence type="ECO:0000313" key="6">
    <source>
        <dbReference type="EMBL" id="MCS3920664.1"/>
    </source>
</evidence>
<keyword evidence="6" id="KW-0378">Hydrolase</keyword>
<accession>A0ABT2ESN3</accession>
<organism evidence="6 7">
    <name type="scientific">Candidatus Fervidibacter sacchari</name>
    <dbReference type="NCBI Taxonomy" id="1448929"/>
    <lineage>
        <taxon>Bacteria</taxon>
        <taxon>Candidatus Fervidibacterota</taxon>
        <taxon>Candidatus Fervidibacter</taxon>
    </lineage>
</organism>
<dbReference type="PANTHER" id="PTHR36984">
    <property type="entry name" value="CRISPR-ASSOCIATED ENDORIBONUCLEASE CAS6 1"/>
    <property type="match status" value="1"/>
</dbReference>
<evidence type="ECO:0000256" key="2">
    <source>
        <dbReference type="ARBA" id="ARBA00022884"/>
    </source>
</evidence>
<dbReference type="GO" id="GO:0016787">
    <property type="term" value="F:hydrolase activity"/>
    <property type="evidence" value="ECO:0007669"/>
    <property type="project" value="UniProtKB-KW"/>
</dbReference>
<name>A0ABT2ESN3_9BACT</name>
<dbReference type="NCBIfam" id="TIGR01877">
    <property type="entry name" value="cas_cas6"/>
    <property type="match status" value="1"/>
</dbReference>
<dbReference type="Gene3D" id="3.30.70.1900">
    <property type="match status" value="1"/>
</dbReference>
<evidence type="ECO:0000256" key="3">
    <source>
        <dbReference type="ARBA" id="ARBA00023118"/>
    </source>
</evidence>